<sequence length="59" mass="6642">MANDDVVTPADLERVLGVPAKQIRDLLRAEYGRLAEQGETRWELTDEQVAHVRRALGRG</sequence>
<comment type="caution">
    <text evidence="1">The sequence shown here is derived from an EMBL/GenBank/DDBJ whole genome shotgun (WGS) entry which is preliminary data.</text>
</comment>
<dbReference type="Proteomes" id="UP000298003">
    <property type="component" value="Unassembled WGS sequence"/>
</dbReference>
<reference evidence="1 2" key="1">
    <citation type="submission" date="2019-03" db="EMBL/GenBank/DDBJ databases">
        <title>Cellulosimicrobium funkei JCM14302 Assembly.</title>
        <authorList>
            <person name="Dou T."/>
        </authorList>
    </citation>
    <scope>NUCLEOTIDE SEQUENCE [LARGE SCALE GENOMIC DNA]</scope>
    <source>
        <strain evidence="1 2">JCM 14302</strain>
    </source>
</reference>
<dbReference type="AlphaFoldDB" id="A0A4Y8QXV5"/>
<dbReference type="EMBL" id="SOZH01000012">
    <property type="protein sequence ID" value="TFF04395.1"/>
    <property type="molecule type" value="Genomic_DNA"/>
</dbReference>
<evidence type="ECO:0000313" key="1">
    <source>
        <dbReference type="EMBL" id="TFF04395.1"/>
    </source>
</evidence>
<dbReference type="RefSeq" id="WP_128957767.1">
    <property type="nucleotide sequence ID" value="NZ_SOZH01000012.1"/>
</dbReference>
<keyword evidence="2" id="KW-1185">Reference proteome</keyword>
<evidence type="ECO:0000313" key="2">
    <source>
        <dbReference type="Proteomes" id="UP000298003"/>
    </source>
</evidence>
<organism evidence="1 2">
    <name type="scientific">Cellulosimicrobium funkei</name>
    <dbReference type="NCBI Taxonomy" id="264251"/>
    <lineage>
        <taxon>Bacteria</taxon>
        <taxon>Bacillati</taxon>
        <taxon>Actinomycetota</taxon>
        <taxon>Actinomycetes</taxon>
        <taxon>Micrococcales</taxon>
        <taxon>Promicromonosporaceae</taxon>
        <taxon>Cellulosimicrobium</taxon>
    </lineage>
</organism>
<protein>
    <submittedName>
        <fullName evidence="1">Uncharacterized protein</fullName>
    </submittedName>
</protein>
<accession>A0A4Y8QXV5</accession>
<name>A0A4Y8QXV5_9MICO</name>
<dbReference type="GeneID" id="95686435"/>
<proteinExistence type="predicted"/>
<gene>
    <name evidence="1" type="ORF">E1O70_18285</name>
</gene>